<dbReference type="AlphaFoldDB" id="A0A3M7S5C0"/>
<feature type="non-terminal residue" evidence="1">
    <location>
        <position position="1"/>
    </location>
</feature>
<gene>
    <name evidence="1" type="ORF">BpHYR1_023843</name>
</gene>
<sequence>LVKSLVSLDESLKSVELWIKSSSSRNSLNKAKSKRPSVSKEQLIALEFTLLSRSIIESTISLISSIPVASRFSSSSRASILILASSCFDCLRMDCMIESAIVCEG</sequence>
<accession>A0A3M7S5C0</accession>
<dbReference type="EMBL" id="REGN01002042">
    <property type="protein sequence ID" value="RNA30798.1"/>
    <property type="molecule type" value="Genomic_DNA"/>
</dbReference>
<dbReference type="Proteomes" id="UP000276133">
    <property type="component" value="Unassembled WGS sequence"/>
</dbReference>
<keyword evidence="2" id="KW-1185">Reference proteome</keyword>
<proteinExistence type="predicted"/>
<name>A0A3M7S5C0_BRAPC</name>
<reference evidence="1 2" key="1">
    <citation type="journal article" date="2018" name="Sci. Rep.">
        <title>Genomic signatures of local adaptation to the degree of environmental predictability in rotifers.</title>
        <authorList>
            <person name="Franch-Gras L."/>
            <person name="Hahn C."/>
            <person name="Garcia-Roger E.M."/>
            <person name="Carmona M.J."/>
            <person name="Serra M."/>
            <person name="Gomez A."/>
        </authorList>
    </citation>
    <scope>NUCLEOTIDE SEQUENCE [LARGE SCALE GENOMIC DNA]</scope>
    <source>
        <strain evidence="1">HYR1</strain>
    </source>
</reference>
<protein>
    <submittedName>
        <fullName evidence="1">Uncharacterized protein</fullName>
    </submittedName>
</protein>
<comment type="caution">
    <text evidence="1">The sequence shown here is derived from an EMBL/GenBank/DDBJ whole genome shotgun (WGS) entry which is preliminary data.</text>
</comment>
<evidence type="ECO:0000313" key="1">
    <source>
        <dbReference type="EMBL" id="RNA30798.1"/>
    </source>
</evidence>
<evidence type="ECO:0000313" key="2">
    <source>
        <dbReference type="Proteomes" id="UP000276133"/>
    </source>
</evidence>
<organism evidence="1 2">
    <name type="scientific">Brachionus plicatilis</name>
    <name type="common">Marine rotifer</name>
    <name type="synonym">Brachionus muelleri</name>
    <dbReference type="NCBI Taxonomy" id="10195"/>
    <lineage>
        <taxon>Eukaryota</taxon>
        <taxon>Metazoa</taxon>
        <taxon>Spiralia</taxon>
        <taxon>Gnathifera</taxon>
        <taxon>Rotifera</taxon>
        <taxon>Eurotatoria</taxon>
        <taxon>Monogononta</taxon>
        <taxon>Pseudotrocha</taxon>
        <taxon>Ploima</taxon>
        <taxon>Brachionidae</taxon>
        <taxon>Brachionus</taxon>
    </lineage>
</organism>